<accession>A0A182IS73</accession>
<evidence type="ECO:0000313" key="3">
    <source>
        <dbReference type="EnsemblMetazoa" id="AATE004490-PA.1"/>
    </source>
</evidence>
<feature type="compositionally biased region" description="Gly residues" evidence="1">
    <location>
        <begin position="76"/>
        <end position="89"/>
    </location>
</feature>
<organism evidence="3">
    <name type="scientific">Anopheles atroparvus</name>
    <name type="common">European mosquito</name>
    <dbReference type="NCBI Taxonomy" id="41427"/>
    <lineage>
        <taxon>Eukaryota</taxon>
        <taxon>Metazoa</taxon>
        <taxon>Ecdysozoa</taxon>
        <taxon>Arthropoda</taxon>
        <taxon>Hexapoda</taxon>
        <taxon>Insecta</taxon>
        <taxon>Pterygota</taxon>
        <taxon>Neoptera</taxon>
        <taxon>Endopterygota</taxon>
        <taxon>Diptera</taxon>
        <taxon>Nematocera</taxon>
        <taxon>Culicoidea</taxon>
        <taxon>Culicidae</taxon>
        <taxon>Anophelinae</taxon>
        <taxon>Anopheles</taxon>
    </lineage>
</organism>
<evidence type="ECO:0000256" key="1">
    <source>
        <dbReference type="SAM" id="MobiDB-lite"/>
    </source>
</evidence>
<feature type="region of interest" description="Disordered" evidence="1">
    <location>
        <begin position="76"/>
        <end position="96"/>
    </location>
</feature>
<feature type="compositionally biased region" description="Basic residues" evidence="1">
    <location>
        <begin position="188"/>
        <end position="199"/>
    </location>
</feature>
<dbReference type="VEuPathDB" id="VectorBase:AATE004490"/>
<sequence>MYTTLFISAFSTTRFALFFWYSISHFLPSRVNVGGLLAAGAVTDFVPFATAVGAFALRSSPTPPVAEKSACGIIGGGGGRPPGGGGGGTDAPPVTGLSLPDHTRPVVWCCLMNCCSSVRDADGGGVEGSTVGKSLGSFSSSSTTLSSTLRTFVLEAVGFERMAALPTMQASLSMRLVSSNSRADTVRSRRSTIRSRRSIKLSSSRADDGLRSGSQSGWVGKTIIDD</sequence>
<keyword evidence="2" id="KW-0472">Membrane</keyword>
<reference evidence="3" key="1">
    <citation type="submission" date="2022-08" db="UniProtKB">
        <authorList>
            <consortium name="EnsemblMetazoa"/>
        </authorList>
    </citation>
    <scope>IDENTIFICATION</scope>
    <source>
        <strain evidence="3">EBRO</strain>
    </source>
</reference>
<evidence type="ECO:0000256" key="2">
    <source>
        <dbReference type="SAM" id="Phobius"/>
    </source>
</evidence>
<keyword evidence="2" id="KW-1133">Transmembrane helix</keyword>
<feature type="transmembrane region" description="Helical" evidence="2">
    <location>
        <begin position="6"/>
        <end position="23"/>
    </location>
</feature>
<keyword evidence="2" id="KW-0812">Transmembrane</keyword>
<dbReference type="EnsemblMetazoa" id="AATE004490-RA">
    <property type="protein sequence ID" value="AATE004490-PA.1"/>
    <property type="gene ID" value="AATE004490"/>
</dbReference>
<dbReference type="AlphaFoldDB" id="A0A182IS73"/>
<proteinExistence type="predicted"/>
<feature type="region of interest" description="Disordered" evidence="1">
    <location>
        <begin position="179"/>
        <end position="214"/>
    </location>
</feature>
<feature type="transmembrane region" description="Helical" evidence="2">
    <location>
        <begin position="35"/>
        <end position="57"/>
    </location>
</feature>
<protein>
    <submittedName>
        <fullName evidence="3">Uncharacterized protein</fullName>
    </submittedName>
</protein>
<name>A0A182IS73_ANOAO</name>